<feature type="transmembrane region" description="Helical" evidence="5">
    <location>
        <begin position="94"/>
        <end position="114"/>
    </location>
</feature>
<dbReference type="PANTHER" id="PTHR36917">
    <property type="entry name" value="INTRACELLULAR SEPTATION PROTEIN A-RELATED"/>
    <property type="match status" value="1"/>
</dbReference>
<name>A0A336JSH7_9BRAD</name>
<keyword evidence="3 5" id="KW-1133">Transmembrane helix</keyword>
<proteinExistence type="inferred from homology"/>
<feature type="transmembrane region" description="Helical" evidence="5">
    <location>
        <begin position="64"/>
        <end position="82"/>
    </location>
</feature>
<feature type="transmembrane region" description="Helical" evidence="5">
    <location>
        <begin position="134"/>
        <end position="152"/>
    </location>
</feature>
<protein>
    <recommendedName>
        <fullName evidence="5">Inner membrane-spanning protein YciB</fullName>
    </recommendedName>
</protein>
<evidence type="ECO:0000256" key="4">
    <source>
        <dbReference type="ARBA" id="ARBA00023136"/>
    </source>
</evidence>
<comment type="subcellular location">
    <subcellularLocation>
        <location evidence="5">Cell inner membrane</location>
        <topology evidence="5">Multi-pass membrane protein</topology>
    </subcellularLocation>
</comment>
<dbReference type="NCBIfam" id="TIGR00997">
    <property type="entry name" value="ispZ"/>
    <property type="match status" value="1"/>
</dbReference>
<organism evidence="7 8">
    <name type="scientific">Rhodopseudomonas pentothenatexigens</name>
    <dbReference type="NCBI Taxonomy" id="999699"/>
    <lineage>
        <taxon>Bacteria</taxon>
        <taxon>Pseudomonadati</taxon>
        <taxon>Pseudomonadota</taxon>
        <taxon>Alphaproteobacteria</taxon>
        <taxon>Hyphomicrobiales</taxon>
        <taxon>Nitrobacteraceae</taxon>
        <taxon>Rhodopseudomonas</taxon>
    </lineage>
</organism>
<gene>
    <name evidence="5" type="primary">yciB</name>
    <name evidence="6" type="ORF">BJ125_12139</name>
    <name evidence="7" type="ORF">SAMN05892882_12139</name>
</gene>
<evidence type="ECO:0000313" key="6">
    <source>
        <dbReference type="EMBL" id="RED28588.1"/>
    </source>
</evidence>
<evidence type="ECO:0000256" key="1">
    <source>
        <dbReference type="ARBA" id="ARBA00022475"/>
    </source>
</evidence>
<comment type="similarity">
    <text evidence="5">Belongs to the YciB family.</text>
</comment>
<reference evidence="6 9" key="2">
    <citation type="submission" date="2018-07" db="EMBL/GenBank/DDBJ databases">
        <title>Genomic Encyclopedia of Archaeal and Bacterial Type Strains, Phase II (KMG-II): from individual species to whole genera.</title>
        <authorList>
            <person name="Goeker M."/>
        </authorList>
    </citation>
    <scope>NUCLEOTIDE SEQUENCE [LARGE SCALE GENOMIC DNA]</scope>
    <source>
        <strain evidence="6 9">JA575</strain>
    </source>
</reference>
<keyword evidence="5" id="KW-0997">Cell inner membrane</keyword>
<evidence type="ECO:0000256" key="5">
    <source>
        <dbReference type="HAMAP-Rule" id="MF_00189"/>
    </source>
</evidence>
<comment type="function">
    <text evidence="5">Plays a role in cell envelope biogenesis, maintenance of cell envelope integrity and membrane homeostasis.</text>
</comment>
<dbReference type="PANTHER" id="PTHR36917:SF1">
    <property type="entry name" value="INNER MEMBRANE-SPANNING PROTEIN YCIB"/>
    <property type="match status" value="1"/>
</dbReference>
<dbReference type="Pfam" id="PF04279">
    <property type="entry name" value="IspA"/>
    <property type="match status" value="1"/>
</dbReference>
<dbReference type="GO" id="GO:0005886">
    <property type="term" value="C:plasma membrane"/>
    <property type="evidence" value="ECO:0007669"/>
    <property type="project" value="UniProtKB-SubCell"/>
</dbReference>
<evidence type="ECO:0000313" key="8">
    <source>
        <dbReference type="Proteomes" id="UP000252631"/>
    </source>
</evidence>
<dbReference type="EMBL" id="QRDT01000021">
    <property type="protein sequence ID" value="RED28588.1"/>
    <property type="molecule type" value="Genomic_DNA"/>
</dbReference>
<accession>A0A336JSH7</accession>
<dbReference type="AlphaFoldDB" id="A0A336JSH7"/>
<keyword evidence="9" id="KW-1185">Reference proteome</keyword>
<sequence>MTDELIEKNRPHPLFKLATEVGPLLIFFFVNSRSNLFVATAAFMVAVLVAIAVAYWVTRRIPMMTIVTAVVVVVFGTLTLLLHDETFIKMKPTIVYTLFAAALGGGLLFGRSFIAIMFDQMFNLTPQGWRTLTWRWALWFFAMAVLNEIIWRTQSTDFWVTFKVFGMVPLTMAFAVTQMPLIKRHQVEPATLEQSADEEGDVSGR</sequence>
<dbReference type="Proteomes" id="UP000252631">
    <property type="component" value="Unassembled WGS sequence"/>
</dbReference>
<feature type="transmembrane region" description="Helical" evidence="5">
    <location>
        <begin position="36"/>
        <end position="57"/>
    </location>
</feature>
<evidence type="ECO:0000313" key="7">
    <source>
        <dbReference type="EMBL" id="SSW92530.1"/>
    </source>
</evidence>
<keyword evidence="1 5" id="KW-1003">Cell membrane</keyword>
<keyword evidence="2 5" id="KW-0812">Transmembrane</keyword>
<keyword evidence="4 5" id="KW-0472">Membrane</keyword>
<dbReference type="NCBIfam" id="NF001323">
    <property type="entry name" value="PRK00259.1-1"/>
    <property type="match status" value="1"/>
</dbReference>
<dbReference type="HAMAP" id="MF_00189">
    <property type="entry name" value="YciB"/>
    <property type="match status" value="1"/>
</dbReference>
<evidence type="ECO:0000313" key="9">
    <source>
        <dbReference type="Proteomes" id="UP000256343"/>
    </source>
</evidence>
<evidence type="ECO:0000256" key="2">
    <source>
        <dbReference type="ARBA" id="ARBA00022692"/>
    </source>
</evidence>
<reference evidence="7 8" key="1">
    <citation type="submission" date="2017-08" db="EMBL/GenBank/DDBJ databases">
        <authorList>
            <person name="de Groot N.N."/>
        </authorList>
    </citation>
    <scope>NUCLEOTIDE SEQUENCE [LARGE SCALE GENOMIC DNA]</scope>
    <source>
        <strain evidence="7 8">JA575</strain>
    </source>
</reference>
<dbReference type="Proteomes" id="UP000256343">
    <property type="component" value="Unassembled WGS sequence"/>
</dbReference>
<dbReference type="EMBL" id="UFQQ01000021">
    <property type="protein sequence ID" value="SSW92530.1"/>
    <property type="molecule type" value="Genomic_DNA"/>
</dbReference>
<dbReference type="InterPro" id="IPR006008">
    <property type="entry name" value="YciB"/>
</dbReference>
<evidence type="ECO:0000256" key="3">
    <source>
        <dbReference type="ARBA" id="ARBA00022989"/>
    </source>
</evidence>
<feature type="transmembrane region" description="Helical" evidence="5">
    <location>
        <begin position="158"/>
        <end position="176"/>
    </location>
</feature>